<keyword evidence="2" id="KW-1185">Reference proteome</keyword>
<evidence type="ECO:0000313" key="2">
    <source>
        <dbReference type="Proteomes" id="UP000030661"/>
    </source>
</evidence>
<dbReference type="eggNOG" id="ENOG5033I1S">
    <property type="taxonomic scope" value="Bacteria"/>
</dbReference>
<protein>
    <submittedName>
        <fullName evidence="1">Uncharacterized protein</fullName>
    </submittedName>
</protein>
<dbReference type="HOGENOM" id="CLU_162486_0_0_0"/>
<name>A0A081C671_VECG1</name>
<evidence type="ECO:0000313" key="1">
    <source>
        <dbReference type="EMBL" id="GAK60076.1"/>
    </source>
</evidence>
<dbReference type="EMBL" id="DF820471">
    <property type="protein sequence ID" value="GAK60076.1"/>
    <property type="molecule type" value="Genomic_DNA"/>
</dbReference>
<dbReference type="AlphaFoldDB" id="A0A081C671"/>
<gene>
    <name evidence="1" type="ORF">U27_07064</name>
</gene>
<sequence>MSSQNFAERIQEYKATIHQLPDVNDAARIQYTVKRLEGLHFVPTLILPIERFTSLSKVDILREIDRIANLSEQEIHASGVRINQEVQETKIEQIGLLVYHFTLLTRLRQDDPLAWDEIDELYGDD</sequence>
<accession>A0A081C671</accession>
<reference evidence="1" key="1">
    <citation type="journal article" date="2015" name="PeerJ">
        <title>First genomic representation of candidate bacterial phylum KSB3 points to enhanced environmental sensing as a trigger of wastewater bulking.</title>
        <authorList>
            <person name="Sekiguchi Y."/>
            <person name="Ohashi A."/>
            <person name="Parks D.H."/>
            <person name="Yamauchi T."/>
            <person name="Tyson G.W."/>
            <person name="Hugenholtz P."/>
        </authorList>
    </citation>
    <scope>NUCLEOTIDE SEQUENCE [LARGE SCALE GENOMIC DNA]</scope>
</reference>
<proteinExistence type="predicted"/>
<organism evidence="1">
    <name type="scientific">Vecturithrix granuli</name>
    <dbReference type="NCBI Taxonomy" id="1499967"/>
    <lineage>
        <taxon>Bacteria</taxon>
        <taxon>Candidatus Moduliflexota</taxon>
        <taxon>Candidatus Vecturitrichia</taxon>
        <taxon>Candidatus Vecturitrichales</taxon>
        <taxon>Candidatus Vecturitrichaceae</taxon>
        <taxon>Candidatus Vecturithrix</taxon>
    </lineage>
</organism>
<dbReference type="Proteomes" id="UP000030661">
    <property type="component" value="Unassembled WGS sequence"/>
</dbReference>